<comment type="caution">
    <text evidence="1">The sequence shown here is derived from an EMBL/GenBank/DDBJ whole genome shotgun (WGS) entry which is preliminary data.</text>
</comment>
<reference evidence="1 2" key="2">
    <citation type="journal article" date="2013" name="PLoS ONE">
        <title>INDIGO - INtegrated Data Warehouse of MIcrobial GenOmes with Examples from the Red Sea Extremophiles.</title>
        <authorList>
            <person name="Alam I."/>
            <person name="Antunes A."/>
            <person name="Kamau A.A."/>
            <person name="Ba Alawi W."/>
            <person name="Kalkatawi M."/>
            <person name="Stingl U."/>
            <person name="Bajic V.B."/>
        </authorList>
    </citation>
    <scope>NUCLEOTIDE SEQUENCE [LARGE SCALE GENOMIC DNA]</scope>
    <source>
        <strain evidence="1 2">SSD-17B</strain>
    </source>
</reference>
<evidence type="ECO:0000313" key="2">
    <source>
        <dbReference type="Proteomes" id="UP000005707"/>
    </source>
</evidence>
<reference evidence="1 2" key="1">
    <citation type="journal article" date="2011" name="J. Bacteriol.">
        <title>Genome sequence of Haloplasma contractile, an unusual contractile bacterium from a deep-sea anoxic brine lake.</title>
        <authorList>
            <person name="Antunes A."/>
            <person name="Alam I."/>
            <person name="El Dorry H."/>
            <person name="Siam R."/>
            <person name="Robertson A."/>
            <person name="Bajic V.B."/>
            <person name="Stingl U."/>
        </authorList>
    </citation>
    <scope>NUCLEOTIDE SEQUENCE [LARGE SCALE GENOMIC DNA]</scope>
    <source>
        <strain evidence="1 2">SSD-17B</strain>
    </source>
</reference>
<dbReference type="Proteomes" id="UP000005707">
    <property type="component" value="Unassembled WGS sequence"/>
</dbReference>
<sequence>MNKLFVLWKTDNLIDIEQMVIPYIHHSKKMGWWDEIEVMIWGASQKVVANNFSIKVDIEAMKHDGIKFNACKSCSDNLCVSNELSALGVDVVYTGEILTDRLQSDEYKVITF</sequence>
<dbReference type="eggNOG" id="COG3370">
    <property type="taxonomic scope" value="Bacteria"/>
</dbReference>
<gene>
    <name evidence="1" type="ORF">HLPCO_002421</name>
</gene>
<dbReference type="InParanoid" id="U2FJV2"/>
<name>U2FJV2_9MOLU</name>
<dbReference type="SUPFAM" id="SSF75169">
    <property type="entry name" value="DsrEFH-like"/>
    <property type="match status" value="1"/>
</dbReference>
<organism evidence="1 2">
    <name type="scientific">Haloplasma contractile SSD-17B</name>
    <dbReference type="NCBI Taxonomy" id="1033810"/>
    <lineage>
        <taxon>Bacteria</taxon>
        <taxon>Bacillati</taxon>
        <taxon>Mycoplasmatota</taxon>
        <taxon>Mollicutes</taxon>
        <taxon>Haloplasmatales</taxon>
        <taxon>Haloplasmataceae</taxon>
        <taxon>Haloplasma</taxon>
    </lineage>
</organism>
<evidence type="ECO:0000313" key="1">
    <source>
        <dbReference type="EMBL" id="ERJ11509.1"/>
    </source>
</evidence>
<keyword evidence="2" id="KW-1185">Reference proteome</keyword>
<protein>
    <submittedName>
        <fullName evidence="1">DsrE/DsrF-like domain containing protein</fullName>
    </submittedName>
</protein>
<proteinExistence type="predicted"/>
<accession>U2FJV2</accession>
<dbReference type="RefSeq" id="WP_008827067.1">
    <property type="nucleotide sequence ID" value="NZ_AFNU02000010.1"/>
</dbReference>
<dbReference type="OrthoDB" id="9805634at2"/>
<dbReference type="AlphaFoldDB" id="U2FJV2"/>
<dbReference type="InterPro" id="IPR027396">
    <property type="entry name" value="DsrEFH-like"/>
</dbReference>
<dbReference type="Gene3D" id="3.40.1260.10">
    <property type="entry name" value="DsrEFH-like"/>
    <property type="match status" value="1"/>
</dbReference>
<dbReference type="EMBL" id="AFNU02000010">
    <property type="protein sequence ID" value="ERJ11509.1"/>
    <property type="molecule type" value="Genomic_DNA"/>
</dbReference>
<dbReference type="STRING" id="1033810.HLPCO_002421"/>